<dbReference type="AlphaFoldDB" id="A0A7W8G9J5"/>
<keyword evidence="5 7" id="KW-1133">Transmembrane helix</keyword>
<dbReference type="CDD" id="cd06261">
    <property type="entry name" value="TM_PBP2"/>
    <property type="match status" value="1"/>
</dbReference>
<dbReference type="RefSeq" id="WP_184659509.1">
    <property type="nucleotide sequence ID" value="NZ_CP031518.1"/>
</dbReference>
<evidence type="ECO:0000313" key="10">
    <source>
        <dbReference type="Proteomes" id="UP000518887"/>
    </source>
</evidence>
<feature type="transmembrane region" description="Helical" evidence="7">
    <location>
        <begin position="12"/>
        <end position="31"/>
    </location>
</feature>
<evidence type="ECO:0000256" key="1">
    <source>
        <dbReference type="ARBA" id="ARBA00004651"/>
    </source>
</evidence>
<feature type="transmembrane region" description="Helical" evidence="7">
    <location>
        <begin position="221"/>
        <end position="242"/>
    </location>
</feature>
<dbReference type="PANTHER" id="PTHR30193">
    <property type="entry name" value="ABC TRANSPORTER PERMEASE PROTEIN"/>
    <property type="match status" value="1"/>
</dbReference>
<gene>
    <name evidence="9" type="ORF">HNP76_001716</name>
</gene>
<reference evidence="9 10" key="1">
    <citation type="submission" date="2020-08" db="EMBL/GenBank/DDBJ databases">
        <title>Genomic Encyclopedia of Type Strains, Phase IV (KMG-IV): sequencing the most valuable type-strain genomes for metagenomic binning, comparative biology and taxonomic classification.</title>
        <authorList>
            <person name="Goeker M."/>
        </authorList>
    </citation>
    <scope>NUCLEOTIDE SEQUENCE [LARGE SCALE GENOMIC DNA]</scope>
    <source>
        <strain evidence="9 10">DSM 103462</strain>
    </source>
</reference>
<keyword evidence="3" id="KW-1003">Cell membrane</keyword>
<evidence type="ECO:0000256" key="6">
    <source>
        <dbReference type="ARBA" id="ARBA00023136"/>
    </source>
</evidence>
<accession>A0A7W8G9J5</accession>
<evidence type="ECO:0000256" key="3">
    <source>
        <dbReference type="ARBA" id="ARBA00022475"/>
    </source>
</evidence>
<evidence type="ECO:0000256" key="2">
    <source>
        <dbReference type="ARBA" id="ARBA00022448"/>
    </source>
</evidence>
<dbReference type="Pfam" id="PF00528">
    <property type="entry name" value="BPD_transp_1"/>
    <property type="match status" value="1"/>
</dbReference>
<keyword evidence="2 7" id="KW-0813">Transport</keyword>
<dbReference type="PANTHER" id="PTHR30193:SF37">
    <property type="entry name" value="INNER MEMBRANE ABC TRANSPORTER PERMEASE PROTEIN YCJO"/>
    <property type="match status" value="1"/>
</dbReference>
<dbReference type="GO" id="GO:0005886">
    <property type="term" value="C:plasma membrane"/>
    <property type="evidence" value="ECO:0007669"/>
    <property type="project" value="UniProtKB-SubCell"/>
</dbReference>
<dbReference type="SUPFAM" id="SSF161098">
    <property type="entry name" value="MetI-like"/>
    <property type="match status" value="1"/>
</dbReference>
<comment type="similarity">
    <text evidence="7">Belongs to the binding-protein-dependent transport system permease family.</text>
</comment>
<dbReference type="PROSITE" id="PS50928">
    <property type="entry name" value="ABC_TM1"/>
    <property type="match status" value="1"/>
</dbReference>
<comment type="caution">
    <text evidence="9">The sequence shown here is derived from an EMBL/GenBank/DDBJ whole genome shotgun (WGS) entry which is preliminary data.</text>
</comment>
<evidence type="ECO:0000313" key="9">
    <source>
        <dbReference type="EMBL" id="MBB5226343.1"/>
    </source>
</evidence>
<sequence length="310" mass="35217">MVKSDVQKRLNKYGYIFTLPFVIIFLIFNLWPTIYTFLLSFGDLRGLKTSYNIIGVANFAKLVSDPYFWGAVVNTFIIWGLNFAPQLGLALLFAVWLTNTKFNLRGKNLFRALFYMPNLLTATSVAILFRSLFAYPVGPVNQLLLNIGIVSEAFQFFRSVPSSRIIVAFIQWWMWCGQTLILLMAAITAISPSLYESAVIDGANEWQCTWKITVPLLRPMMFYLLITSMVGGMQMFDIPFLLTDMHGGPDYKIRTTAIYMYNIAFQGRNDYSYAAAISIGMFVITIILALGINYMIKERAPKSYKKGVGK</sequence>
<feature type="transmembrane region" description="Helical" evidence="7">
    <location>
        <begin position="76"/>
        <end position="97"/>
    </location>
</feature>
<proteinExistence type="inferred from homology"/>
<feature type="transmembrane region" description="Helical" evidence="7">
    <location>
        <begin position="271"/>
        <end position="296"/>
    </location>
</feature>
<keyword evidence="6 7" id="KW-0472">Membrane</keyword>
<keyword evidence="9" id="KW-0762">Sugar transport</keyword>
<keyword evidence="4 7" id="KW-0812">Transmembrane</keyword>
<dbReference type="Gene3D" id="1.10.3720.10">
    <property type="entry name" value="MetI-like"/>
    <property type="match status" value="1"/>
</dbReference>
<evidence type="ECO:0000256" key="5">
    <source>
        <dbReference type="ARBA" id="ARBA00022989"/>
    </source>
</evidence>
<evidence type="ECO:0000259" key="8">
    <source>
        <dbReference type="PROSITE" id="PS50928"/>
    </source>
</evidence>
<feature type="transmembrane region" description="Helical" evidence="7">
    <location>
        <begin position="109"/>
        <end position="129"/>
    </location>
</feature>
<dbReference type="Proteomes" id="UP000518887">
    <property type="component" value="Unassembled WGS sequence"/>
</dbReference>
<feature type="domain" description="ABC transmembrane type-1" evidence="8">
    <location>
        <begin position="72"/>
        <end position="292"/>
    </location>
</feature>
<comment type="subcellular location">
    <subcellularLocation>
        <location evidence="1 7">Cell membrane</location>
        <topology evidence="1 7">Multi-pass membrane protein</topology>
    </subcellularLocation>
</comment>
<protein>
    <submittedName>
        <fullName evidence="9">Multiple sugar transport system permease protein</fullName>
    </submittedName>
</protein>
<organism evidence="9 10">
    <name type="scientific">Treponema ruminis</name>
    <dbReference type="NCBI Taxonomy" id="744515"/>
    <lineage>
        <taxon>Bacteria</taxon>
        <taxon>Pseudomonadati</taxon>
        <taxon>Spirochaetota</taxon>
        <taxon>Spirochaetia</taxon>
        <taxon>Spirochaetales</taxon>
        <taxon>Treponemataceae</taxon>
        <taxon>Treponema</taxon>
    </lineage>
</organism>
<name>A0A7W8G9J5_9SPIR</name>
<dbReference type="InterPro" id="IPR035906">
    <property type="entry name" value="MetI-like_sf"/>
</dbReference>
<keyword evidence="10" id="KW-1185">Reference proteome</keyword>
<dbReference type="InterPro" id="IPR051393">
    <property type="entry name" value="ABC_transporter_permease"/>
</dbReference>
<dbReference type="InterPro" id="IPR000515">
    <property type="entry name" value="MetI-like"/>
</dbReference>
<evidence type="ECO:0000256" key="4">
    <source>
        <dbReference type="ARBA" id="ARBA00022692"/>
    </source>
</evidence>
<evidence type="ECO:0000256" key="7">
    <source>
        <dbReference type="RuleBase" id="RU363032"/>
    </source>
</evidence>
<dbReference type="EMBL" id="JACHFQ010000005">
    <property type="protein sequence ID" value="MBB5226343.1"/>
    <property type="molecule type" value="Genomic_DNA"/>
</dbReference>
<dbReference type="GO" id="GO:0055085">
    <property type="term" value="P:transmembrane transport"/>
    <property type="evidence" value="ECO:0007669"/>
    <property type="project" value="InterPro"/>
</dbReference>
<feature type="transmembrane region" description="Helical" evidence="7">
    <location>
        <begin position="165"/>
        <end position="187"/>
    </location>
</feature>